<dbReference type="Proteomes" id="UP000255326">
    <property type="component" value="Unassembled WGS sequence"/>
</dbReference>
<evidence type="ECO:0000256" key="1">
    <source>
        <dbReference type="SAM" id="Phobius"/>
    </source>
</evidence>
<keyword evidence="1" id="KW-0472">Membrane</keyword>
<feature type="transmembrane region" description="Helical" evidence="1">
    <location>
        <begin position="67"/>
        <end position="86"/>
    </location>
</feature>
<evidence type="ECO:0000313" key="2">
    <source>
        <dbReference type="EMBL" id="RDI47925.1"/>
    </source>
</evidence>
<proteinExistence type="predicted"/>
<reference evidence="2 3" key="1">
    <citation type="submission" date="2018-07" db="EMBL/GenBank/DDBJ databases">
        <title>Genomic Encyclopedia of Type Strains, Phase IV (KMG-IV): sequencing the most valuable type-strain genomes for metagenomic binning, comparative biology and taxonomic classification.</title>
        <authorList>
            <person name="Goeker M."/>
        </authorList>
    </citation>
    <scope>NUCLEOTIDE SEQUENCE [LARGE SCALE GENOMIC DNA]</scope>
    <source>
        <strain evidence="2 3">DSM 25281</strain>
    </source>
</reference>
<comment type="caution">
    <text evidence="2">The sequence shown here is derived from an EMBL/GenBank/DDBJ whole genome shotgun (WGS) entry which is preliminary data.</text>
</comment>
<dbReference type="RefSeq" id="WP_114744122.1">
    <property type="nucleotide sequence ID" value="NZ_QQAY01000001.1"/>
</dbReference>
<gene>
    <name evidence="2" type="ORF">DFR59_101591</name>
</gene>
<dbReference type="AlphaFoldDB" id="A0A370GW65"/>
<feature type="transmembrane region" description="Helical" evidence="1">
    <location>
        <begin position="123"/>
        <end position="143"/>
    </location>
</feature>
<protein>
    <submittedName>
        <fullName evidence="2">Uncharacterized protein</fullName>
    </submittedName>
</protein>
<keyword evidence="1" id="KW-1133">Transmembrane helix</keyword>
<dbReference type="OrthoDB" id="2626715at2"/>
<feature type="transmembrane region" description="Helical" evidence="1">
    <location>
        <begin position="29"/>
        <end position="47"/>
    </location>
</feature>
<evidence type="ECO:0000313" key="3">
    <source>
        <dbReference type="Proteomes" id="UP000255326"/>
    </source>
</evidence>
<sequence length="159" mass="18954">MIIPVQLLLSFLFLICYSYSHYKLNGKKFILLFLSSSIIIMNIYTVLSMDLKYISVSTQVEEFVGFLIYRNITLPLFFTWICGHIENKALRFKRGVQFLLFAGGVSLMEFINLYFHVYKYNQWYFGFTFILMALIIILMLFLVKFYDRAGREKKHESLR</sequence>
<keyword evidence="1" id="KW-0812">Transmembrane</keyword>
<accession>A0A370GW65</accession>
<feature type="transmembrane region" description="Helical" evidence="1">
    <location>
        <begin position="98"/>
        <end position="117"/>
    </location>
</feature>
<dbReference type="EMBL" id="QQAY01000001">
    <property type="protein sequence ID" value="RDI47925.1"/>
    <property type="molecule type" value="Genomic_DNA"/>
</dbReference>
<organism evidence="2 3">
    <name type="scientific">Falsibacillus pallidus</name>
    <dbReference type="NCBI Taxonomy" id="493781"/>
    <lineage>
        <taxon>Bacteria</taxon>
        <taxon>Bacillati</taxon>
        <taxon>Bacillota</taxon>
        <taxon>Bacilli</taxon>
        <taxon>Bacillales</taxon>
        <taxon>Bacillaceae</taxon>
        <taxon>Falsibacillus</taxon>
    </lineage>
</organism>
<name>A0A370GW65_9BACI</name>
<feature type="transmembrane region" description="Helical" evidence="1">
    <location>
        <begin position="6"/>
        <end position="22"/>
    </location>
</feature>
<keyword evidence="3" id="KW-1185">Reference proteome</keyword>